<organism evidence="1 2">
    <name type="scientific">Microbacterium arborescens</name>
    <dbReference type="NCBI Taxonomy" id="33883"/>
    <lineage>
        <taxon>Bacteria</taxon>
        <taxon>Bacillati</taxon>
        <taxon>Actinomycetota</taxon>
        <taxon>Actinomycetes</taxon>
        <taxon>Micrococcales</taxon>
        <taxon>Microbacteriaceae</taxon>
        <taxon>Microbacterium</taxon>
    </lineage>
</organism>
<gene>
    <name evidence="1" type="ORF">A9Z40_02990</name>
</gene>
<name>A0ABX2WIQ6_9MICO</name>
<proteinExistence type="predicted"/>
<reference evidence="2" key="1">
    <citation type="submission" date="2016-06" db="EMBL/GenBank/DDBJ databases">
        <title>Genome sequencing of cellulolytic organisms.</title>
        <authorList>
            <person name="Bohra V."/>
            <person name="Dafale N.A."/>
            <person name="Purohit H.J."/>
        </authorList>
    </citation>
    <scope>NUCLEOTIDE SEQUENCE [LARGE SCALE GENOMIC DNA]</scope>
    <source>
        <strain evidence="2">ND21</strain>
    </source>
</reference>
<evidence type="ECO:0000313" key="2">
    <source>
        <dbReference type="Proteomes" id="UP000093918"/>
    </source>
</evidence>
<keyword evidence="2" id="KW-1185">Reference proteome</keyword>
<protein>
    <recommendedName>
        <fullName evidence="3">HNH endonuclease</fullName>
    </recommendedName>
</protein>
<evidence type="ECO:0008006" key="3">
    <source>
        <dbReference type="Google" id="ProtNLM"/>
    </source>
</evidence>
<dbReference type="EMBL" id="LZEM01000018">
    <property type="protein sequence ID" value="OAZ40922.1"/>
    <property type="molecule type" value="Genomic_DNA"/>
</dbReference>
<comment type="caution">
    <text evidence="1">The sequence shown here is derived from an EMBL/GenBank/DDBJ whole genome shotgun (WGS) entry which is preliminary data.</text>
</comment>
<sequence>MGGNPVRPGYADGLAACAVCNARFESDLQGKALRLGWKVRRWVRNPADVPYFHEATGHWYALAPDAPVRHPITIRQAARMMLAAYGPEGMQT</sequence>
<dbReference type="Proteomes" id="UP000093918">
    <property type="component" value="Unassembled WGS sequence"/>
</dbReference>
<accession>A0ABX2WIQ6</accession>
<evidence type="ECO:0000313" key="1">
    <source>
        <dbReference type="EMBL" id="OAZ40922.1"/>
    </source>
</evidence>